<evidence type="ECO:0000313" key="3">
    <source>
        <dbReference type="EMBL" id="MEQ2469641.1"/>
    </source>
</evidence>
<proteinExistence type="predicted"/>
<feature type="domain" description="Histidine kinase N-terminal 7TM region" evidence="2">
    <location>
        <begin position="16"/>
        <end position="200"/>
    </location>
</feature>
<keyword evidence="4" id="KW-1185">Reference proteome</keyword>
<name>A0ABV1FA64_9FIRM</name>
<dbReference type="GO" id="GO:0016301">
    <property type="term" value="F:kinase activity"/>
    <property type="evidence" value="ECO:0007669"/>
    <property type="project" value="UniProtKB-KW"/>
</dbReference>
<keyword evidence="1" id="KW-0812">Transmembrane</keyword>
<keyword evidence="1" id="KW-1133">Transmembrane helix</keyword>
<feature type="transmembrane region" description="Helical" evidence="1">
    <location>
        <begin position="49"/>
        <end position="69"/>
    </location>
</feature>
<feature type="transmembrane region" description="Helical" evidence="1">
    <location>
        <begin position="12"/>
        <end position="29"/>
    </location>
</feature>
<accession>A0ABV1FA64</accession>
<organism evidence="3 4">
    <name type="scientific">Ruminococcoides intestinale</name>
    <dbReference type="NCBI Taxonomy" id="3133162"/>
    <lineage>
        <taxon>Bacteria</taxon>
        <taxon>Bacillati</taxon>
        <taxon>Bacillota</taxon>
        <taxon>Clostridia</taxon>
        <taxon>Eubacteriales</taxon>
        <taxon>Oscillospiraceae</taxon>
        <taxon>Ruminococcoides</taxon>
    </lineage>
</organism>
<evidence type="ECO:0000259" key="2">
    <source>
        <dbReference type="Pfam" id="PF16927"/>
    </source>
</evidence>
<dbReference type="Proteomes" id="UP001490816">
    <property type="component" value="Unassembled WGS sequence"/>
</dbReference>
<keyword evidence="1" id="KW-0472">Membrane</keyword>
<reference evidence="3 4" key="1">
    <citation type="submission" date="2024-03" db="EMBL/GenBank/DDBJ databases">
        <title>Human intestinal bacterial collection.</title>
        <authorList>
            <person name="Pauvert C."/>
            <person name="Hitch T.C.A."/>
            <person name="Clavel T."/>
        </authorList>
    </citation>
    <scope>NUCLEOTIDE SEQUENCE [LARGE SCALE GENOMIC DNA]</scope>
    <source>
        <strain evidence="3 4">CLA-JM-H38</strain>
    </source>
</reference>
<comment type="caution">
    <text evidence="3">The sequence shown here is derived from an EMBL/GenBank/DDBJ whole genome shotgun (WGS) entry which is preliminary data.</text>
</comment>
<dbReference type="RefSeq" id="WP_367285992.1">
    <property type="nucleotide sequence ID" value="NZ_JBBMEZ010000009.1"/>
</dbReference>
<evidence type="ECO:0000256" key="1">
    <source>
        <dbReference type="SAM" id="Phobius"/>
    </source>
</evidence>
<evidence type="ECO:0000313" key="4">
    <source>
        <dbReference type="Proteomes" id="UP001490816"/>
    </source>
</evidence>
<feature type="transmembrane region" description="Helical" evidence="1">
    <location>
        <begin position="121"/>
        <end position="141"/>
    </location>
</feature>
<feature type="transmembrane region" description="Helical" evidence="1">
    <location>
        <begin position="153"/>
        <end position="169"/>
    </location>
</feature>
<protein>
    <submittedName>
        <fullName evidence="3">Histidine kinase N-terminal 7TM domain-containing protein</fullName>
    </submittedName>
</protein>
<keyword evidence="3" id="KW-0808">Transferase</keyword>
<sequence length="500" mass="57272">MSVAYRIVQKNIRICLVISAALMLLWMALRAIKYNSPADINTYGRYLWYSYYIAMVFLPLMMFFAMLNIGKPENTNNRKYLLIIPAAVLVLLVMTNDFHQLAFVFEPDFHNWNKQYSYGPVYYVIAVWIFILVLSSIVLSINRCRISATRKKLWIPILIILVAIIYTLWNNLNHGYSGLRIYNVPEVFCFASIALWESLIQIGLVPSNTGYGDFFNASNLNTLIFDNEGNVKYRSKNATNVSKDVVLQNGNSVVIDENIILKKHNIKGGKAVWTEDISAINRINRELSEVKEQISEYNVILKSEAELRKRRAAVTEQNKLYDSITEFIRPQLCDLENILKNIENNRGDISVNYAGACVVNVYIKRISNLLIMAKSRKMLNAFELENSIRELAEYISVYGISCSFFSNVSGEISAEKTIALFKFIGIFIRHIMKCTDALLFNLKVHERFIDLKINCDSKNEMKIPDDLLDDIIKLGGNVTTEYDADTLFVFVRMQSGGDDI</sequence>
<dbReference type="EMBL" id="JBBMEZ010000009">
    <property type="protein sequence ID" value="MEQ2469641.1"/>
    <property type="molecule type" value="Genomic_DNA"/>
</dbReference>
<feature type="transmembrane region" description="Helical" evidence="1">
    <location>
        <begin position="81"/>
        <end position="101"/>
    </location>
</feature>
<keyword evidence="3" id="KW-0418">Kinase</keyword>
<dbReference type="Pfam" id="PF16927">
    <property type="entry name" value="HisKA_7TM"/>
    <property type="match status" value="1"/>
</dbReference>
<gene>
    <name evidence="3" type="ORF">WMO39_04745</name>
</gene>
<dbReference type="InterPro" id="IPR031621">
    <property type="entry name" value="HisKA_7TM"/>
</dbReference>